<dbReference type="GeneID" id="106459981"/>
<feature type="region of interest" description="Disordered" evidence="1">
    <location>
        <begin position="1"/>
        <end position="214"/>
    </location>
</feature>
<feature type="region of interest" description="Disordered" evidence="1">
    <location>
        <begin position="373"/>
        <end position="646"/>
    </location>
</feature>
<dbReference type="Proteomes" id="UP000694941">
    <property type="component" value="Unplaced"/>
</dbReference>
<feature type="compositionally biased region" description="Basic and acidic residues" evidence="1">
    <location>
        <begin position="373"/>
        <end position="396"/>
    </location>
</feature>
<proteinExistence type="predicted"/>
<feature type="region of interest" description="Disordered" evidence="1">
    <location>
        <begin position="688"/>
        <end position="714"/>
    </location>
</feature>
<dbReference type="RefSeq" id="XP_013775113.1">
    <property type="nucleotide sequence ID" value="XM_013919659.2"/>
</dbReference>
<keyword evidence="2" id="KW-1185">Reference proteome</keyword>
<evidence type="ECO:0000256" key="1">
    <source>
        <dbReference type="SAM" id="MobiDB-lite"/>
    </source>
</evidence>
<feature type="compositionally biased region" description="Polar residues" evidence="1">
    <location>
        <begin position="397"/>
        <end position="412"/>
    </location>
</feature>
<feature type="compositionally biased region" description="Basic and acidic residues" evidence="1">
    <location>
        <begin position="527"/>
        <end position="580"/>
    </location>
</feature>
<feature type="compositionally biased region" description="Basic and acidic residues" evidence="1">
    <location>
        <begin position="414"/>
        <end position="457"/>
    </location>
</feature>
<evidence type="ECO:0000313" key="3">
    <source>
        <dbReference type="RefSeq" id="XP_013775113.1"/>
    </source>
</evidence>
<feature type="compositionally biased region" description="Basic and acidic residues" evidence="1">
    <location>
        <begin position="698"/>
        <end position="714"/>
    </location>
</feature>
<reference evidence="3" key="1">
    <citation type="submission" date="2025-08" db="UniProtKB">
        <authorList>
            <consortium name="RefSeq"/>
        </authorList>
    </citation>
    <scope>IDENTIFICATION</scope>
    <source>
        <tissue evidence="3">Muscle</tissue>
    </source>
</reference>
<feature type="compositionally biased region" description="Basic and acidic residues" evidence="1">
    <location>
        <begin position="479"/>
        <end position="505"/>
    </location>
</feature>
<feature type="compositionally biased region" description="Basic and acidic residues" evidence="1">
    <location>
        <begin position="101"/>
        <end position="112"/>
    </location>
</feature>
<gene>
    <name evidence="3" type="primary">LOC106459981</name>
</gene>
<feature type="region of interest" description="Disordered" evidence="1">
    <location>
        <begin position="254"/>
        <end position="277"/>
    </location>
</feature>
<protein>
    <submittedName>
        <fullName evidence="3">Zinc finger CCCH domain-containing protein 13-like isoform X1</fullName>
    </submittedName>
</protein>
<evidence type="ECO:0000313" key="2">
    <source>
        <dbReference type="Proteomes" id="UP000694941"/>
    </source>
</evidence>
<feature type="compositionally biased region" description="Basic and acidic residues" evidence="1">
    <location>
        <begin position="133"/>
        <end position="173"/>
    </location>
</feature>
<feature type="compositionally biased region" description="Basic and acidic residues" evidence="1">
    <location>
        <begin position="594"/>
        <end position="643"/>
    </location>
</feature>
<organism evidence="2 3">
    <name type="scientific">Limulus polyphemus</name>
    <name type="common">Atlantic horseshoe crab</name>
    <dbReference type="NCBI Taxonomy" id="6850"/>
    <lineage>
        <taxon>Eukaryota</taxon>
        <taxon>Metazoa</taxon>
        <taxon>Ecdysozoa</taxon>
        <taxon>Arthropoda</taxon>
        <taxon>Chelicerata</taxon>
        <taxon>Merostomata</taxon>
        <taxon>Xiphosura</taxon>
        <taxon>Limulidae</taxon>
        <taxon>Limulus</taxon>
    </lineage>
</organism>
<feature type="compositionally biased region" description="Basic residues" evidence="1">
    <location>
        <begin position="1"/>
        <end position="15"/>
    </location>
</feature>
<feature type="compositionally biased region" description="Basic and acidic residues" evidence="1">
    <location>
        <begin position="197"/>
        <end position="214"/>
    </location>
</feature>
<sequence length="714" mass="82440">MKTRPKSSGGIHRRPVSAEKKTSRKVASTTRLIKQSRGALKSNRPTENRPRPSGPRSRSPLRRKHPDASRSRPSPKRRRSFSPPYSGSAGKLSGPPLDRAVGARRENIVERRRASHSPVAQKRASSHLSAQRSGKDLAHSSRGDVSRVKDRNFRGVDEKHNFGHLDHRRERGKNFQRRSSSYSRELEQRQKTVRSFSGDRREIESHGTRDIDERHDVSAYHQKDIYSSGTTSQRKGFDTNQGYGRIDSAVGIYSRESGGMDSRGYHSTEQRSSNTTLSERFRSINNETSRNLEPRMVYTQEDLEKITVGIHRNVREPSPTVRCIVNPDEVRFARRPEEGSRPIFDREEIKLAAVDLRDDAYFERRVVAVVKSEEKHASSPKKERLPSKGNIYEKSRPNYQTYRYGNNGNSVPMHNERWQDHSVRRGDSSFNVDRQHFNQDVLREREGTHSYDRERSGDYYGSSDLRQPISMDPFGGNQDSERRFLSERELHRGRDIGGPRPEDFGRNQGPPPFCQVPTDLRSNISGRRKDNSSTTDARQRILERRGEQLGKRESRSKQRSYESERKNLDISSGRFREERGAFVGSRGPMHSRYHNRERSPKDKLPNFSQRPDRFKVQPWMEKPDSTPKEPSYFEHDDRGESSRGRFRGVGRGFRSLGIRGRFFRGGFRGSLRGRGGFRGRIFRGRGFLSKRGRGSPSHWEHDMFHKMSPEEKNA</sequence>
<accession>A0ABM1B5B4</accession>
<name>A0ABM1B5B4_LIMPO</name>